<evidence type="ECO:0000313" key="2">
    <source>
        <dbReference type="EMBL" id="GFT81947.1"/>
    </source>
</evidence>
<gene>
    <name evidence="2" type="ORF">NPIL_522831</name>
</gene>
<name>A0A8X6PPC3_NEPPI</name>
<feature type="region of interest" description="Disordered" evidence="1">
    <location>
        <begin position="1"/>
        <end position="31"/>
    </location>
</feature>
<proteinExistence type="predicted"/>
<organism evidence="2 3">
    <name type="scientific">Nephila pilipes</name>
    <name type="common">Giant wood spider</name>
    <name type="synonym">Nephila maculata</name>
    <dbReference type="NCBI Taxonomy" id="299642"/>
    <lineage>
        <taxon>Eukaryota</taxon>
        <taxon>Metazoa</taxon>
        <taxon>Ecdysozoa</taxon>
        <taxon>Arthropoda</taxon>
        <taxon>Chelicerata</taxon>
        <taxon>Arachnida</taxon>
        <taxon>Araneae</taxon>
        <taxon>Araneomorphae</taxon>
        <taxon>Entelegynae</taxon>
        <taxon>Araneoidea</taxon>
        <taxon>Nephilidae</taxon>
        <taxon>Nephila</taxon>
    </lineage>
</organism>
<dbReference type="Proteomes" id="UP000887013">
    <property type="component" value="Unassembled WGS sequence"/>
</dbReference>
<dbReference type="EMBL" id="BMAW01118872">
    <property type="protein sequence ID" value="GFT81947.1"/>
    <property type="molecule type" value="Genomic_DNA"/>
</dbReference>
<evidence type="ECO:0000256" key="1">
    <source>
        <dbReference type="SAM" id="MobiDB-lite"/>
    </source>
</evidence>
<dbReference type="AlphaFoldDB" id="A0A8X6PPC3"/>
<evidence type="ECO:0000313" key="3">
    <source>
        <dbReference type="Proteomes" id="UP000887013"/>
    </source>
</evidence>
<reference evidence="2" key="1">
    <citation type="submission" date="2020-08" db="EMBL/GenBank/DDBJ databases">
        <title>Multicomponent nature underlies the extraordinary mechanical properties of spider dragline silk.</title>
        <authorList>
            <person name="Kono N."/>
            <person name="Nakamura H."/>
            <person name="Mori M."/>
            <person name="Yoshida Y."/>
            <person name="Ohtoshi R."/>
            <person name="Malay A.D."/>
            <person name="Moran D.A.P."/>
            <person name="Tomita M."/>
            <person name="Numata K."/>
            <person name="Arakawa K."/>
        </authorList>
    </citation>
    <scope>NUCLEOTIDE SEQUENCE</scope>
</reference>
<keyword evidence="3" id="KW-1185">Reference proteome</keyword>
<feature type="compositionally biased region" description="Basic and acidic residues" evidence="1">
    <location>
        <begin position="11"/>
        <end position="21"/>
    </location>
</feature>
<comment type="caution">
    <text evidence="2">The sequence shown here is derived from an EMBL/GenBank/DDBJ whole genome shotgun (WGS) entry which is preliminary data.</text>
</comment>
<sequence length="82" mass="9053">MRAQLIASRTMVRDPKRDGGPHRSGGNPLGSNLALLSGSRRRGQIRLVNAHVLRVFYSKSLETGSGHHRTHRGPDLVHLLII</sequence>
<accession>A0A8X6PPC3</accession>
<protein>
    <submittedName>
        <fullName evidence="2">Uncharacterized protein</fullName>
    </submittedName>
</protein>